<reference evidence="1 2" key="1">
    <citation type="submission" date="2016-10" db="EMBL/GenBank/DDBJ databases">
        <authorList>
            <person name="de Groot N.N."/>
        </authorList>
    </citation>
    <scope>NUCLEOTIDE SEQUENCE [LARGE SCALE GENOMIC DNA]</scope>
    <source>
        <strain evidence="1 2">DSM 22489</strain>
    </source>
</reference>
<organism evidence="1 2">
    <name type="scientific">Bryocella elongata</name>
    <dbReference type="NCBI Taxonomy" id="863522"/>
    <lineage>
        <taxon>Bacteria</taxon>
        <taxon>Pseudomonadati</taxon>
        <taxon>Acidobacteriota</taxon>
        <taxon>Terriglobia</taxon>
        <taxon>Terriglobales</taxon>
        <taxon>Acidobacteriaceae</taxon>
        <taxon>Bryocella</taxon>
    </lineage>
</organism>
<evidence type="ECO:0000313" key="2">
    <source>
        <dbReference type="Proteomes" id="UP000236728"/>
    </source>
</evidence>
<proteinExistence type="predicted"/>
<dbReference type="Proteomes" id="UP000236728">
    <property type="component" value="Unassembled WGS sequence"/>
</dbReference>
<gene>
    <name evidence="1" type="ORF">SAMN05421819_4164</name>
</gene>
<dbReference type="AlphaFoldDB" id="A0A1H6C1L2"/>
<keyword evidence="2" id="KW-1185">Reference proteome</keyword>
<evidence type="ECO:0000313" key="1">
    <source>
        <dbReference type="EMBL" id="SEG66838.1"/>
    </source>
</evidence>
<sequence>MVVVLMHPANPCLKSETWGTWGMRGVVYTTDIPDQILK</sequence>
<protein>
    <submittedName>
        <fullName evidence="1">Uncharacterized protein</fullName>
    </submittedName>
</protein>
<name>A0A1H6C1L2_9BACT</name>
<accession>A0A1H6C1L2</accession>
<dbReference type="EMBL" id="FNVA01000008">
    <property type="protein sequence ID" value="SEG66838.1"/>
    <property type="molecule type" value="Genomic_DNA"/>
</dbReference>